<name>A0ABT5IG06_9CAUL</name>
<evidence type="ECO:0000256" key="1">
    <source>
        <dbReference type="SAM" id="MobiDB-lite"/>
    </source>
</evidence>
<evidence type="ECO:0000313" key="2">
    <source>
        <dbReference type="EMBL" id="MDC7695105.1"/>
    </source>
</evidence>
<dbReference type="InterPro" id="IPR007439">
    <property type="entry name" value="Chemotax_Pase_CheZ"/>
</dbReference>
<dbReference type="Proteomes" id="UP001216595">
    <property type="component" value="Unassembled WGS sequence"/>
</dbReference>
<organism evidence="2 3">
    <name type="scientific">Asticcacaulis currens</name>
    <dbReference type="NCBI Taxonomy" id="2984210"/>
    <lineage>
        <taxon>Bacteria</taxon>
        <taxon>Pseudomonadati</taxon>
        <taxon>Pseudomonadota</taxon>
        <taxon>Alphaproteobacteria</taxon>
        <taxon>Caulobacterales</taxon>
        <taxon>Caulobacteraceae</taxon>
        <taxon>Asticcacaulis</taxon>
    </lineage>
</organism>
<keyword evidence="3" id="KW-1185">Reference proteome</keyword>
<dbReference type="Gene3D" id="1.10.287.500">
    <property type="entry name" value="Helix hairpin bin"/>
    <property type="match status" value="1"/>
</dbReference>
<dbReference type="EC" id="3.6.1.-" evidence="2"/>
<keyword evidence="2" id="KW-0378">Hydrolase</keyword>
<dbReference type="Pfam" id="PF04344">
    <property type="entry name" value="CheZ"/>
    <property type="match status" value="1"/>
</dbReference>
<sequence length="317" mass="34382">MGQVAPKQAESPALEPVDAALAAAMEPKLINLMQQSEALVSLMREFFQQLDRRRAEEFAVIAGYIAKAKEEIRELRPHDLSQERIPTAGAELEAITRDTENATHNIMNAAEAIMGMDVSDPKAYKAAVDDEVMKIFEACSFQDITGQRVSKVVNVLKQIEERVGKLAATLGVEDKDVELSEREKRARDLLLNGPAIGGPETRQDAIDAMFDEAPVTAPELKVQAPKVEAPKAEPKPEPQPEPKPEPVAKAAPAPVAAPDPTPDAGNSQDDIDALFDTPAPAASNEPQSQDDIDALFDMSPEDLKKTNSQDDIDALFD</sequence>
<feature type="compositionally biased region" description="Basic and acidic residues" evidence="1">
    <location>
        <begin position="228"/>
        <end position="246"/>
    </location>
</feature>
<comment type="caution">
    <text evidence="2">The sequence shown here is derived from an EMBL/GenBank/DDBJ whole genome shotgun (WGS) entry which is preliminary data.</text>
</comment>
<protein>
    <submittedName>
        <fullName evidence="2">Protein phosphatase CheZ</fullName>
        <ecNumber evidence="2">3.6.1.-</ecNumber>
    </submittedName>
</protein>
<gene>
    <name evidence="2" type="ORF">PQU94_12530</name>
</gene>
<dbReference type="RefSeq" id="WP_272741792.1">
    <property type="nucleotide sequence ID" value="NZ_JAQQKW010000007.1"/>
</dbReference>
<dbReference type="SUPFAM" id="SSF75708">
    <property type="entry name" value="Chemotaxis phosphatase CheZ"/>
    <property type="match status" value="1"/>
</dbReference>
<proteinExistence type="predicted"/>
<dbReference type="EMBL" id="JAQQKW010000007">
    <property type="protein sequence ID" value="MDC7695105.1"/>
    <property type="molecule type" value="Genomic_DNA"/>
</dbReference>
<accession>A0ABT5IG06</accession>
<feature type="region of interest" description="Disordered" evidence="1">
    <location>
        <begin position="218"/>
        <end position="317"/>
    </location>
</feature>
<reference evidence="2 3" key="1">
    <citation type="submission" date="2023-01" db="EMBL/GenBank/DDBJ databases">
        <title>Novel species of the genus Asticcacaulis isolated from rivers.</title>
        <authorList>
            <person name="Lu H."/>
        </authorList>
    </citation>
    <scope>NUCLEOTIDE SEQUENCE [LARGE SCALE GENOMIC DNA]</scope>
    <source>
        <strain evidence="2 3">DXS10W</strain>
    </source>
</reference>
<evidence type="ECO:0000313" key="3">
    <source>
        <dbReference type="Proteomes" id="UP001216595"/>
    </source>
</evidence>
<dbReference type="GO" id="GO:0016787">
    <property type="term" value="F:hydrolase activity"/>
    <property type="evidence" value="ECO:0007669"/>
    <property type="project" value="UniProtKB-KW"/>
</dbReference>